<evidence type="ECO:0000313" key="3">
    <source>
        <dbReference type="Proteomes" id="UP000054018"/>
    </source>
</evidence>
<dbReference type="AlphaFoldDB" id="A0A0C9Y3X1"/>
<dbReference type="PANTHER" id="PTHR38248:SF2">
    <property type="entry name" value="FUNK1 11"/>
    <property type="match status" value="1"/>
</dbReference>
<dbReference type="InterPro" id="IPR040976">
    <property type="entry name" value="Pkinase_fungal"/>
</dbReference>
<dbReference type="Pfam" id="PF17667">
    <property type="entry name" value="Pkinase_fungal"/>
    <property type="match status" value="1"/>
</dbReference>
<reference evidence="3" key="2">
    <citation type="submission" date="2015-01" db="EMBL/GenBank/DDBJ databases">
        <title>Evolutionary Origins and Diversification of the Mycorrhizal Mutualists.</title>
        <authorList>
            <consortium name="DOE Joint Genome Institute"/>
            <consortium name="Mycorrhizal Genomics Consortium"/>
            <person name="Kohler A."/>
            <person name="Kuo A."/>
            <person name="Nagy L.G."/>
            <person name="Floudas D."/>
            <person name="Copeland A."/>
            <person name="Barry K.W."/>
            <person name="Cichocki N."/>
            <person name="Veneault-Fourrey C."/>
            <person name="LaButti K."/>
            <person name="Lindquist E.A."/>
            <person name="Lipzen A."/>
            <person name="Lundell T."/>
            <person name="Morin E."/>
            <person name="Murat C."/>
            <person name="Riley R."/>
            <person name="Ohm R."/>
            <person name="Sun H."/>
            <person name="Tunlid A."/>
            <person name="Henrissat B."/>
            <person name="Grigoriev I.V."/>
            <person name="Hibbett D.S."/>
            <person name="Martin F."/>
        </authorList>
    </citation>
    <scope>NUCLEOTIDE SEQUENCE [LARGE SCALE GENOMIC DNA]</scope>
    <source>
        <strain evidence="3">441</strain>
    </source>
</reference>
<accession>A0A0C9Y3X1</accession>
<dbReference type="HOGENOM" id="CLU_068370_0_0_1"/>
<evidence type="ECO:0000259" key="1">
    <source>
        <dbReference type="Pfam" id="PF17667"/>
    </source>
</evidence>
<sequence length="262" mass="29077">EGPLANFFNSVIKCINDACGTVRPGRRWTADSSTCPLKGGNVVRKPDMSCWLAPGSEFDWRHLTTFAKVKNHGGKANEKSSYIEMAGKASCLLYTQDGCHAATCFHILGSSIHLTIFDRSGSLSTCSYDINSKLHDFVCILISITSTPHEILSFDTLIAWKWQQCSGKTVGVKALNVQAGNTELAIKLDRVLFISDNLFSRGTMVWVGMIRDMQTRTREPVVVKDSWIDPLWKYTEGRILSILNAHKIKGIPTLIHELSVCP</sequence>
<protein>
    <recommendedName>
        <fullName evidence="1">Fungal-type protein kinase domain-containing protein</fullName>
    </recommendedName>
</protein>
<dbReference type="STRING" id="765257.A0A0C9Y3X1"/>
<feature type="domain" description="Fungal-type protein kinase" evidence="1">
    <location>
        <begin position="56"/>
        <end position="260"/>
    </location>
</feature>
<feature type="non-terminal residue" evidence="2">
    <location>
        <position position="1"/>
    </location>
</feature>
<gene>
    <name evidence="2" type="ORF">PISMIDRAFT_107687</name>
</gene>
<proteinExistence type="predicted"/>
<evidence type="ECO:0000313" key="2">
    <source>
        <dbReference type="EMBL" id="KIK19390.1"/>
    </source>
</evidence>
<organism evidence="2 3">
    <name type="scientific">Pisolithus microcarpus 441</name>
    <dbReference type="NCBI Taxonomy" id="765257"/>
    <lineage>
        <taxon>Eukaryota</taxon>
        <taxon>Fungi</taxon>
        <taxon>Dikarya</taxon>
        <taxon>Basidiomycota</taxon>
        <taxon>Agaricomycotina</taxon>
        <taxon>Agaricomycetes</taxon>
        <taxon>Agaricomycetidae</taxon>
        <taxon>Boletales</taxon>
        <taxon>Sclerodermatineae</taxon>
        <taxon>Pisolithaceae</taxon>
        <taxon>Pisolithus</taxon>
    </lineage>
</organism>
<keyword evidence="3" id="KW-1185">Reference proteome</keyword>
<dbReference type="PANTHER" id="PTHR38248">
    <property type="entry name" value="FUNK1 6"/>
    <property type="match status" value="1"/>
</dbReference>
<dbReference type="Proteomes" id="UP000054018">
    <property type="component" value="Unassembled WGS sequence"/>
</dbReference>
<dbReference type="EMBL" id="KN833785">
    <property type="protein sequence ID" value="KIK19390.1"/>
    <property type="molecule type" value="Genomic_DNA"/>
</dbReference>
<reference evidence="2 3" key="1">
    <citation type="submission" date="2014-04" db="EMBL/GenBank/DDBJ databases">
        <authorList>
            <consortium name="DOE Joint Genome Institute"/>
            <person name="Kuo A."/>
            <person name="Kohler A."/>
            <person name="Costa M.D."/>
            <person name="Nagy L.G."/>
            <person name="Floudas D."/>
            <person name="Copeland A."/>
            <person name="Barry K.W."/>
            <person name="Cichocki N."/>
            <person name="Veneault-Fourrey C."/>
            <person name="LaButti K."/>
            <person name="Lindquist E.A."/>
            <person name="Lipzen A."/>
            <person name="Lundell T."/>
            <person name="Morin E."/>
            <person name="Murat C."/>
            <person name="Sun H."/>
            <person name="Tunlid A."/>
            <person name="Henrissat B."/>
            <person name="Grigoriev I.V."/>
            <person name="Hibbett D.S."/>
            <person name="Martin F."/>
            <person name="Nordberg H.P."/>
            <person name="Cantor M.N."/>
            <person name="Hua S.X."/>
        </authorList>
    </citation>
    <scope>NUCLEOTIDE SEQUENCE [LARGE SCALE GENOMIC DNA]</scope>
    <source>
        <strain evidence="2 3">441</strain>
    </source>
</reference>
<name>A0A0C9Y3X1_9AGAM</name>
<dbReference type="OrthoDB" id="2687531at2759"/>